<feature type="compositionally biased region" description="Low complexity" evidence="1">
    <location>
        <begin position="153"/>
        <end position="180"/>
    </location>
</feature>
<reference evidence="2" key="1">
    <citation type="journal article" date="2023" name="BMC Genomics">
        <title>Chromosome-level genome assemblies of Cutaneotrichosporon spp. (Trichosporonales, Basidiomycota) reveal imbalanced evolution between nucleotide sequences and chromosome synteny.</title>
        <authorList>
            <person name="Kobayashi Y."/>
            <person name="Kayamori A."/>
            <person name="Aoki K."/>
            <person name="Shiwa Y."/>
            <person name="Matsutani M."/>
            <person name="Fujita N."/>
            <person name="Sugita T."/>
            <person name="Iwasaki W."/>
            <person name="Tanaka N."/>
            <person name="Takashima M."/>
        </authorList>
    </citation>
    <scope>NUCLEOTIDE SEQUENCE</scope>
    <source>
        <strain evidence="2">HIS019</strain>
    </source>
</reference>
<keyword evidence="3" id="KW-1185">Reference proteome</keyword>
<dbReference type="GeneID" id="85492988"/>
<organism evidence="2 3">
    <name type="scientific">Cutaneotrichosporon cavernicola</name>
    <dbReference type="NCBI Taxonomy" id="279322"/>
    <lineage>
        <taxon>Eukaryota</taxon>
        <taxon>Fungi</taxon>
        <taxon>Dikarya</taxon>
        <taxon>Basidiomycota</taxon>
        <taxon>Agaricomycotina</taxon>
        <taxon>Tremellomycetes</taxon>
        <taxon>Trichosporonales</taxon>
        <taxon>Trichosporonaceae</taxon>
        <taxon>Cutaneotrichosporon</taxon>
    </lineage>
</organism>
<gene>
    <name evidence="2" type="ORF">CcaverHIS019_0204790</name>
</gene>
<evidence type="ECO:0000313" key="3">
    <source>
        <dbReference type="Proteomes" id="UP001233271"/>
    </source>
</evidence>
<sequence>MTIDSRPWWNRVFRRKRYDLRADHRVSALPPRLDLKLNTTPMASRFDVNFADAGKSTASLETPAVPKVTFLTPSKSMPDATQPPSDPPPVPVIKATPVNPAVATAPGPTASPSSPSSLGFTRKLHSTTRPSGSLMADTRNMAGYSVPTYVPTSESAASSGESSSSSKRASGESGSASHSEPTPPIEAPIRASEDSAFYSTHDQVPPSEPVMHHEPGHQRPEPTQTPPVPQAVEAEVVQPQPVSEIQPEVQQDAVQPQPVHEMAPAPGPTHREVADSEAEHEKVTHAEPDLAEPAIEPTRLPSSPPYPKRSSSRPTVPMTQEHEYVPDDYASDDGYDYTETREGEIEYDYSETPGQFADTFGRSRTAVAY</sequence>
<protein>
    <submittedName>
        <fullName evidence="2">Uncharacterized protein</fullName>
    </submittedName>
</protein>
<feature type="compositionally biased region" description="Low complexity" evidence="1">
    <location>
        <begin position="95"/>
        <end position="117"/>
    </location>
</feature>
<evidence type="ECO:0000256" key="1">
    <source>
        <dbReference type="SAM" id="MobiDB-lite"/>
    </source>
</evidence>
<dbReference type="EMBL" id="AP028213">
    <property type="protein sequence ID" value="BEI89117.1"/>
    <property type="molecule type" value="Genomic_DNA"/>
</dbReference>
<dbReference type="RefSeq" id="XP_060454383.1">
    <property type="nucleotide sequence ID" value="XM_060597495.1"/>
</dbReference>
<dbReference type="AlphaFoldDB" id="A0AA48IAC1"/>
<name>A0AA48IAC1_9TREE</name>
<evidence type="ECO:0000313" key="2">
    <source>
        <dbReference type="EMBL" id="BEI89117.1"/>
    </source>
</evidence>
<accession>A0AA48IAC1</accession>
<dbReference type="KEGG" id="ccac:CcaHIS019_0204790"/>
<dbReference type="Proteomes" id="UP001233271">
    <property type="component" value="Chromosome 2"/>
</dbReference>
<feature type="compositionally biased region" description="Low complexity" evidence="1">
    <location>
        <begin position="230"/>
        <end position="242"/>
    </location>
</feature>
<feature type="region of interest" description="Disordered" evidence="1">
    <location>
        <begin position="72"/>
        <end position="369"/>
    </location>
</feature>
<proteinExistence type="predicted"/>
<feature type="compositionally biased region" description="Basic and acidic residues" evidence="1">
    <location>
        <begin position="210"/>
        <end position="220"/>
    </location>
</feature>
<feature type="compositionally biased region" description="Basic and acidic residues" evidence="1">
    <location>
        <begin position="269"/>
        <end position="288"/>
    </location>
</feature>